<name>A0A1Z4JI65_LEPBY</name>
<organism evidence="1 2">
    <name type="scientific">Leptolyngbya boryana NIES-2135</name>
    <dbReference type="NCBI Taxonomy" id="1973484"/>
    <lineage>
        <taxon>Bacteria</taxon>
        <taxon>Bacillati</taxon>
        <taxon>Cyanobacteriota</taxon>
        <taxon>Cyanophyceae</taxon>
        <taxon>Leptolyngbyales</taxon>
        <taxon>Leptolyngbyaceae</taxon>
        <taxon>Leptolyngbya group</taxon>
        <taxon>Leptolyngbya</taxon>
    </lineage>
</organism>
<keyword evidence="2" id="KW-1185">Reference proteome</keyword>
<protein>
    <submittedName>
        <fullName evidence="1">Uncharacterized protein</fullName>
    </submittedName>
</protein>
<dbReference type="AlphaFoldDB" id="A0A1Z4JI65"/>
<dbReference type="EMBL" id="AP018203">
    <property type="protein sequence ID" value="BAY56363.1"/>
    <property type="molecule type" value="Genomic_DNA"/>
</dbReference>
<proteinExistence type="predicted"/>
<dbReference type="Proteomes" id="UP000217895">
    <property type="component" value="Chromosome"/>
</dbReference>
<evidence type="ECO:0000313" key="2">
    <source>
        <dbReference type="Proteomes" id="UP000217895"/>
    </source>
</evidence>
<sequence length="47" mass="5299">MRLGSLKLSYSARTDLRRNRDEKAETIRGLGYIVSDVNQLLFASAGR</sequence>
<accession>A0A1Z4JI65</accession>
<evidence type="ECO:0000313" key="1">
    <source>
        <dbReference type="EMBL" id="BAY56363.1"/>
    </source>
</evidence>
<gene>
    <name evidence="1" type="ORF">NIES2135_31940</name>
</gene>
<reference evidence="1 2" key="1">
    <citation type="submission" date="2017-06" db="EMBL/GenBank/DDBJ databases">
        <title>Genome sequencing of cyanobaciteial culture collection at National Institute for Environmental Studies (NIES).</title>
        <authorList>
            <person name="Hirose Y."/>
            <person name="Shimura Y."/>
            <person name="Fujisawa T."/>
            <person name="Nakamura Y."/>
            <person name="Kawachi M."/>
        </authorList>
    </citation>
    <scope>NUCLEOTIDE SEQUENCE [LARGE SCALE GENOMIC DNA]</scope>
    <source>
        <strain evidence="1 2">NIES-2135</strain>
    </source>
</reference>